<dbReference type="Pfam" id="PF18962">
    <property type="entry name" value="Por_Secre_tail"/>
    <property type="match status" value="1"/>
</dbReference>
<dbReference type="EMBL" id="FQYY01000001">
    <property type="protein sequence ID" value="SHI40060.1"/>
    <property type="molecule type" value="Genomic_DNA"/>
</dbReference>
<dbReference type="NCBIfam" id="TIGR04183">
    <property type="entry name" value="Por_Secre_tail"/>
    <property type="match status" value="1"/>
</dbReference>
<gene>
    <name evidence="4" type="ORF">SAMN04488096_101449</name>
</gene>
<dbReference type="InterPro" id="IPR026444">
    <property type="entry name" value="Secre_tail"/>
</dbReference>
<accession>A0A1M6AUC7</accession>
<feature type="domain" description="Ig-like" evidence="3">
    <location>
        <begin position="118"/>
        <end position="212"/>
    </location>
</feature>
<dbReference type="OrthoDB" id="1335946at2"/>
<dbReference type="STRING" id="579105.SAMN04488096_101449"/>
<evidence type="ECO:0000313" key="4">
    <source>
        <dbReference type="EMBL" id="SHI40060.1"/>
    </source>
</evidence>
<feature type="signal peptide" evidence="2">
    <location>
        <begin position="1"/>
        <end position="19"/>
    </location>
</feature>
<evidence type="ECO:0000259" key="3">
    <source>
        <dbReference type="PROSITE" id="PS50835"/>
    </source>
</evidence>
<dbReference type="PROSITE" id="PS50835">
    <property type="entry name" value="IG_LIKE"/>
    <property type="match status" value="1"/>
</dbReference>
<evidence type="ECO:0000313" key="5">
    <source>
        <dbReference type="Proteomes" id="UP000184225"/>
    </source>
</evidence>
<evidence type="ECO:0000256" key="2">
    <source>
        <dbReference type="SAM" id="SignalP"/>
    </source>
</evidence>
<organism evidence="4 5">
    <name type="scientific">Mesonia phycicola</name>
    <dbReference type="NCBI Taxonomy" id="579105"/>
    <lineage>
        <taxon>Bacteria</taxon>
        <taxon>Pseudomonadati</taxon>
        <taxon>Bacteroidota</taxon>
        <taxon>Flavobacteriia</taxon>
        <taxon>Flavobacteriales</taxon>
        <taxon>Flavobacteriaceae</taxon>
        <taxon>Mesonia</taxon>
    </lineage>
</organism>
<evidence type="ECO:0000256" key="1">
    <source>
        <dbReference type="ARBA" id="ARBA00022729"/>
    </source>
</evidence>
<dbReference type="InterPro" id="IPR007110">
    <property type="entry name" value="Ig-like_dom"/>
</dbReference>
<feature type="chain" id="PRO_5013359482" evidence="2">
    <location>
        <begin position="20"/>
        <end position="287"/>
    </location>
</feature>
<reference evidence="4 5" key="1">
    <citation type="submission" date="2016-11" db="EMBL/GenBank/DDBJ databases">
        <authorList>
            <person name="Jaros S."/>
            <person name="Januszkiewicz K."/>
            <person name="Wedrychowicz H."/>
        </authorList>
    </citation>
    <scope>NUCLEOTIDE SEQUENCE [LARGE SCALE GENOMIC DNA]</scope>
    <source>
        <strain evidence="4 5">DSM 21425</strain>
    </source>
</reference>
<dbReference type="RefSeq" id="WP_073147779.1">
    <property type="nucleotide sequence ID" value="NZ_FQYY01000001.1"/>
</dbReference>
<dbReference type="Proteomes" id="UP000184225">
    <property type="component" value="Unassembled WGS sequence"/>
</dbReference>
<proteinExistence type="predicted"/>
<sequence>MKTKLFSFLLFLSFFNLFSQTNPTIAGDVMLCPNSNGTASVTNGETYDTYQWQFKYWFLSDNFQDIAGANSNSFTYDWYTYDQALLKVVVTKNGTTYESNEIQIDSYAFASLSISLTPSANVELDPMNGEYLICDGDFIDCTVQTPYTNVQWYKDGQLIAGANQINYTITSSGAYTVEGSPDTCPNFVQNSFPIIIRDNTDCTLSLQQKNLEELVLLENPVKNVLKLKNSGNNELTEVSIYSLNGKQVVKKTSNNLTEINVENLSSGVYILKVESNNSFKHIKFIKE</sequence>
<dbReference type="AlphaFoldDB" id="A0A1M6AUC7"/>
<keyword evidence="1 2" id="KW-0732">Signal</keyword>
<protein>
    <submittedName>
        <fullName evidence="4">Por secretion system C-terminal sorting domain-containing protein</fullName>
    </submittedName>
</protein>
<keyword evidence="5" id="KW-1185">Reference proteome</keyword>
<name>A0A1M6AUC7_9FLAO</name>